<evidence type="ECO:0000313" key="1">
    <source>
        <dbReference type="EMBL" id="KRY48337.1"/>
    </source>
</evidence>
<reference evidence="1 2" key="1">
    <citation type="submission" date="2015-01" db="EMBL/GenBank/DDBJ databases">
        <title>Evolution of Trichinella species and genotypes.</title>
        <authorList>
            <person name="Korhonen P.K."/>
            <person name="Edoardo P."/>
            <person name="Giuseppe L.R."/>
            <person name="Gasser R.B."/>
        </authorList>
    </citation>
    <scope>NUCLEOTIDE SEQUENCE [LARGE SCALE GENOMIC DNA]</scope>
    <source>
        <strain evidence="1">ISS120</strain>
    </source>
</reference>
<sequence length="93" mass="10539">MDNEENTAKVKIEISLMAVYGKMQDSCLSIKITPTTANSSRLFRNMKYNCPNDKGTICEDINNKMKIKIQNVSTNGMAEILRYSNHLHNDIAI</sequence>
<proteinExistence type="predicted"/>
<dbReference type="Proteomes" id="UP000054653">
    <property type="component" value="Unassembled WGS sequence"/>
</dbReference>
<gene>
    <name evidence="1" type="ORF">T03_15989</name>
</gene>
<dbReference type="EMBL" id="JYDI01000211">
    <property type="protein sequence ID" value="KRY48337.1"/>
    <property type="molecule type" value="Genomic_DNA"/>
</dbReference>
<protein>
    <submittedName>
        <fullName evidence="1">Uncharacterized protein</fullName>
    </submittedName>
</protein>
<comment type="caution">
    <text evidence="1">The sequence shown here is derived from an EMBL/GenBank/DDBJ whole genome shotgun (WGS) entry which is preliminary data.</text>
</comment>
<accession>A0A0V1CGH9</accession>
<dbReference type="AlphaFoldDB" id="A0A0V1CGH9"/>
<organism evidence="1 2">
    <name type="scientific">Trichinella britovi</name>
    <name type="common">Parasitic roundworm</name>
    <dbReference type="NCBI Taxonomy" id="45882"/>
    <lineage>
        <taxon>Eukaryota</taxon>
        <taxon>Metazoa</taxon>
        <taxon>Ecdysozoa</taxon>
        <taxon>Nematoda</taxon>
        <taxon>Enoplea</taxon>
        <taxon>Dorylaimia</taxon>
        <taxon>Trichinellida</taxon>
        <taxon>Trichinellidae</taxon>
        <taxon>Trichinella</taxon>
    </lineage>
</organism>
<evidence type="ECO:0000313" key="2">
    <source>
        <dbReference type="Proteomes" id="UP000054653"/>
    </source>
</evidence>
<keyword evidence="2" id="KW-1185">Reference proteome</keyword>
<name>A0A0V1CGH9_TRIBR</name>